<dbReference type="HOGENOM" id="CLU_1015128_0_0_6"/>
<dbReference type="GO" id="GO:0009279">
    <property type="term" value="C:cell outer membrane"/>
    <property type="evidence" value="ECO:0007669"/>
    <property type="project" value="UniProtKB-SubCell"/>
</dbReference>
<sequence>MKTFTGMLLIVCLPALFFQTALAQDRKTALVPLPSIDDFTRGNDGWAFGLGLSIEYESAYEGSDEFGAEVDPAGAVQWRKGNNIFFWAGEALGWRGLHSDTWLIEAAVGFDEGREESDSDDGRLDGLGDGDEGAEFVLQARRAFDTDWRYWLDGRVVTGENGSLGLFGVGRRFGDQIDGTGHEIAIAVVFHDSEYANKDFGIDAEQSAASGLNETDLSGGFRSVGFNYNYRHSFNENWQIFGEAVYERYSSDIADSPITRNDYEAEIGVGFIYVF</sequence>
<dbReference type="EMBL" id="CP007151">
    <property type="protein sequence ID" value="AHI29466.1"/>
    <property type="molecule type" value="Genomic_DNA"/>
</dbReference>
<keyword evidence="4" id="KW-0472">Membrane</keyword>
<evidence type="ECO:0000313" key="7">
    <source>
        <dbReference type="EMBL" id="AHI29466.1"/>
    </source>
</evidence>
<dbReference type="InterPro" id="IPR010583">
    <property type="entry name" value="MipA"/>
</dbReference>
<dbReference type="OrthoDB" id="5827747at2"/>
<dbReference type="Pfam" id="PF06629">
    <property type="entry name" value="MipA"/>
    <property type="match status" value="1"/>
</dbReference>
<dbReference type="Proteomes" id="UP000061489">
    <property type="component" value="Chromosome"/>
</dbReference>
<dbReference type="RefSeq" id="WP_041342044.1">
    <property type="nucleotide sequence ID" value="NZ_CP007151.1"/>
</dbReference>
<dbReference type="KEGG" id="msx:AU14_15425"/>
<protein>
    <submittedName>
        <fullName evidence="7">Structural protein MipA</fullName>
    </submittedName>
</protein>
<reference evidence="7 8" key="1">
    <citation type="journal article" date="2014" name="Genome Announc.">
        <title>Draft Genome Sequences of Marinobacter similis A3d10T and Marinobacter salarius R9SW1T.</title>
        <authorList>
            <person name="Ivanova E.P."/>
            <person name="Ng H.J."/>
            <person name="Webb H.K."/>
            <person name="Feng G."/>
            <person name="Oshima K."/>
            <person name="Hattori M."/>
            <person name="Ohkuma M."/>
            <person name="Sergeev A.F."/>
            <person name="Mikhailov V.V."/>
            <person name="Crawford R.J."/>
            <person name="Sawabe T."/>
        </authorList>
    </citation>
    <scope>NUCLEOTIDE SEQUENCE [LARGE SCALE GENOMIC DNA]</scope>
    <source>
        <strain evidence="7 8">A3d10</strain>
    </source>
</reference>
<keyword evidence="8" id="KW-1185">Reference proteome</keyword>
<keyword evidence="5" id="KW-0998">Cell outer membrane</keyword>
<proteinExistence type="inferred from homology"/>
<name>W5YK55_9GAMM</name>
<keyword evidence="3 6" id="KW-0732">Signal</keyword>
<evidence type="ECO:0000256" key="6">
    <source>
        <dbReference type="SAM" id="SignalP"/>
    </source>
</evidence>
<feature type="chain" id="PRO_5004876343" evidence="6">
    <location>
        <begin position="24"/>
        <end position="275"/>
    </location>
</feature>
<dbReference type="AlphaFoldDB" id="W5YK55"/>
<comment type="similarity">
    <text evidence="2">Belongs to the MipA/OmpV family.</text>
</comment>
<evidence type="ECO:0000256" key="3">
    <source>
        <dbReference type="ARBA" id="ARBA00022729"/>
    </source>
</evidence>
<dbReference type="PANTHER" id="PTHR38776">
    <property type="entry name" value="MLTA-INTERACTING PROTEIN-RELATED"/>
    <property type="match status" value="1"/>
</dbReference>
<dbReference type="STRING" id="1420916.AU14_15425"/>
<accession>W5YK55</accession>
<evidence type="ECO:0000256" key="4">
    <source>
        <dbReference type="ARBA" id="ARBA00023136"/>
    </source>
</evidence>
<feature type="signal peptide" evidence="6">
    <location>
        <begin position="1"/>
        <end position="23"/>
    </location>
</feature>
<evidence type="ECO:0000256" key="2">
    <source>
        <dbReference type="ARBA" id="ARBA00005722"/>
    </source>
</evidence>
<dbReference type="PANTHER" id="PTHR38776:SF1">
    <property type="entry name" value="MLTA-INTERACTING PROTEIN-RELATED"/>
    <property type="match status" value="1"/>
</dbReference>
<organism evidence="7 8">
    <name type="scientific">Marinobacter similis</name>
    <dbReference type="NCBI Taxonomy" id="1420916"/>
    <lineage>
        <taxon>Bacteria</taxon>
        <taxon>Pseudomonadati</taxon>
        <taxon>Pseudomonadota</taxon>
        <taxon>Gammaproteobacteria</taxon>
        <taxon>Pseudomonadales</taxon>
        <taxon>Marinobacteraceae</taxon>
        <taxon>Marinobacter</taxon>
    </lineage>
</organism>
<comment type="subcellular location">
    <subcellularLocation>
        <location evidence="1">Cell outer membrane</location>
    </subcellularLocation>
</comment>
<gene>
    <name evidence="7" type="ORF">AU14_15425</name>
</gene>
<evidence type="ECO:0000313" key="8">
    <source>
        <dbReference type="Proteomes" id="UP000061489"/>
    </source>
</evidence>
<evidence type="ECO:0000256" key="1">
    <source>
        <dbReference type="ARBA" id="ARBA00004442"/>
    </source>
</evidence>
<evidence type="ECO:0000256" key="5">
    <source>
        <dbReference type="ARBA" id="ARBA00023237"/>
    </source>
</evidence>